<dbReference type="EMBL" id="JAVRRT010000002">
    <property type="protein sequence ID" value="KAK5174115.1"/>
    <property type="molecule type" value="Genomic_DNA"/>
</dbReference>
<feature type="region of interest" description="Disordered" evidence="1">
    <location>
        <begin position="22"/>
        <end position="51"/>
    </location>
</feature>
<dbReference type="GeneID" id="89922543"/>
<organism evidence="2 3">
    <name type="scientific">Saxophila tyrrhenica</name>
    <dbReference type="NCBI Taxonomy" id="1690608"/>
    <lineage>
        <taxon>Eukaryota</taxon>
        <taxon>Fungi</taxon>
        <taxon>Dikarya</taxon>
        <taxon>Ascomycota</taxon>
        <taxon>Pezizomycotina</taxon>
        <taxon>Dothideomycetes</taxon>
        <taxon>Dothideomycetidae</taxon>
        <taxon>Mycosphaerellales</taxon>
        <taxon>Extremaceae</taxon>
        <taxon>Saxophila</taxon>
    </lineage>
</organism>
<gene>
    <name evidence="2" type="ORF">LTR77_001195</name>
</gene>
<reference evidence="2 3" key="1">
    <citation type="submission" date="2023-08" db="EMBL/GenBank/DDBJ databases">
        <title>Black Yeasts Isolated from many extreme environments.</title>
        <authorList>
            <person name="Coleine C."/>
            <person name="Stajich J.E."/>
            <person name="Selbmann L."/>
        </authorList>
    </citation>
    <scope>NUCLEOTIDE SEQUENCE [LARGE SCALE GENOMIC DNA]</scope>
    <source>
        <strain evidence="2 3">CCFEE 5935</strain>
    </source>
</reference>
<comment type="caution">
    <text evidence="2">The sequence shown here is derived from an EMBL/GenBank/DDBJ whole genome shotgun (WGS) entry which is preliminary data.</text>
</comment>
<evidence type="ECO:0000313" key="2">
    <source>
        <dbReference type="EMBL" id="KAK5174115.1"/>
    </source>
</evidence>
<evidence type="ECO:0000256" key="1">
    <source>
        <dbReference type="SAM" id="MobiDB-lite"/>
    </source>
</evidence>
<name>A0AAV9PJL2_9PEZI</name>
<dbReference type="AlphaFoldDB" id="A0AAV9PJL2"/>
<dbReference type="RefSeq" id="XP_064662784.1">
    <property type="nucleotide sequence ID" value="XM_064798457.1"/>
</dbReference>
<evidence type="ECO:0000313" key="3">
    <source>
        <dbReference type="Proteomes" id="UP001337655"/>
    </source>
</evidence>
<sequence length="229" mass="24405">MSDTPPNSYRGDDVEQVVIIPPPVDSQRPPILSAECPGHGSQASDCRTPDDDSIQLAATNGHDDTVPVVMPDFADDNSEMGDESVEGDQGDESVLGSDNVCSEIRRATTVYGACACACVHCNCRPMLPPFPPHDTWSIAASPASSRSGSPFGYSSMVVEVGSMASSTMSILRSPTPPYISDLFTLMTGGFEDHVTVVLPDGFNRAPLWLTPTVRYAPVLDEDDFDDFGA</sequence>
<dbReference type="Proteomes" id="UP001337655">
    <property type="component" value="Unassembled WGS sequence"/>
</dbReference>
<protein>
    <submittedName>
        <fullName evidence="2">Uncharacterized protein</fullName>
    </submittedName>
</protein>
<keyword evidence="3" id="KW-1185">Reference proteome</keyword>
<accession>A0AAV9PJL2</accession>
<proteinExistence type="predicted"/>